<dbReference type="STRING" id="680127.SAMN05421593_1369"/>
<dbReference type="RefSeq" id="WP_089690718.1">
    <property type="nucleotide sequence ID" value="NZ_FNWQ01000001.1"/>
</dbReference>
<evidence type="ECO:0000313" key="2">
    <source>
        <dbReference type="Proteomes" id="UP000198561"/>
    </source>
</evidence>
<gene>
    <name evidence="1" type="ORF">SAMN05421593_1369</name>
</gene>
<dbReference type="OrthoDB" id="7067371at2"/>
<sequence length="198" mass="22670">MNQNKLEKQYTNKDFYKNGIFQKDVAKQAVKEVILSHGELYTDKIDSEIWISDFGLGDFEHVGLASVTWFNDPLYDYFAMTMYLLPNQMIPEHIHRAIMEAPKKPAKYESWKVIRGWIYNFSEVGDPTPDPPLIPASFGSVKSKNFAIIKAGDTSALKKVETWHFMMAGPQGAIVDEYGVHHDRRGWFSSNPKAHPTK</sequence>
<dbReference type="EMBL" id="FNWQ01000001">
    <property type="protein sequence ID" value="SEH30413.1"/>
    <property type="molecule type" value="Genomic_DNA"/>
</dbReference>
<organism evidence="1 2">
    <name type="scientific">Chryseobacterium culicis</name>
    <dbReference type="NCBI Taxonomy" id="680127"/>
    <lineage>
        <taxon>Bacteria</taxon>
        <taxon>Pseudomonadati</taxon>
        <taxon>Bacteroidota</taxon>
        <taxon>Flavobacteriia</taxon>
        <taxon>Flavobacteriales</taxon>
        <taxon>Weeksellaceae</taxon>
        <taxon>Chryseobacterium group</taxon>
        <taxon>Chryseobacterium</taxon>
    </lineage>
</organism>
<dbReference type="Proteomes" id="UP000198561">
    <property type="component" value="Unassembled WGS sequence"/>
</dbReference>
<accession>A0A1H6H8W6</accession>
<dbReference type="InterPro" id="IPR014710">
    <property type="entry name" value="RmlC-like_jellyroll"/>
</dbReference>
<reference evidence="1 2" key="1">
    <citation type="submission" date="2016-10" db="EMBL/GenBank/DDBJ databases">
        <authorList>
            <person name="de Groot N.N."/>
        </authorList>
    </citation>
    <scope>NUCLEOTIDE SEQUENCE [LARGE SCALE GENOMIC DNA]</scope>
    <source>
        <strain evidence="1 2">DSM 23031</strain>
    </source>
</reference>
<evidence type="ECO:0008006" key="3">
    <source>
        <dbReference type="Google" id="ProtNLM"/>
    </source>
</evidence>
<dbReference type="AlphaFoldDB" id="A0A1H6H8W6"/>
<name>A0A1H6H8W6_CHRCI</name>
<dbReference type="Gene3D" id="2.60.120.10">
    <property type="entry name" value="Jelly Rolls"/>
    <property type="match status" value="1"/>
</dbReference>
<evidence type="ECO:0000313" key="1">
    <source>
        <dbReference type="EMBL" id="SEH30413.1"/>
    </source>
</evidence>
<protein>
    <recommendedName>
        <fullName evidence="3">D-lyxose ketol-isomerase</fullName>
    </recommendedName>
</protein>
<proteinExistence type="predicted"/>